<dbReference type="PANTHER" id="PTHR35561:SF1">
    <property type="entry name" value="RNA 2',3'-CYCLIC PHOSPHODIESTERASE"/>
    <property type="match status" value="1"/>
</dbReference>
<dbReference type="PANTHER" id="PTHR35561">
    <property type="entry name" value="RNA 2',3'-CYCLIC PHOSPHODIESTERASE"/>
    <property type="match status" value="1"/>
</dbReference>
<dbReference type="InterPro" id="IPR004175">
    <property type="entry name" value="RNA_CPDase"/>
</dbReference>
<protein>
    <recommendedName>
        <fullName evidence="2">Phosphoesterase HXTX domain-containing protein</fullName>
    </recommendedName>
</protein>
<dbReference type="InterPro" id="IPR009097">
    <property type="entry name" value="Cyclic_Pdiesterase"/>
</dbReference>
<dbReference type="EMBL" id="UINC01229872">
    <property type="protein sequence ID" value="SVE61768.1"/>
    <property type="molecule type" value="Genomic_DNA"/>
</dbReference>
<sequence>MSRIFIALTPQKEFNQRIVELKSEQGKFTYKETEVNWSRDDQHHITVNFIGQMEPEQKQEMFEGLTDYSYPNKSLPIELSHLSYFPNENGQVLVGNVTPSSQLLKLYDKVEEIVAKIGFGMTIRSFRPHITLARFKDKSKPFSEILEIGEPI</sequence>
<organism evidence="3">
    <name type="scientific">marine metagenome</name>
    <dbReference type="NCBI Taxonomy" id="408172"/>
    <lineage>
        <taxon>unclassified sequences</taxon>
        <taxon>metagenomes</taxon>
        <taxon>ecological metagenomes</taxon>
    </lineage>
</organism>
<evidence type="ECO:0000256" key="1">
    <source>
        <dbReference type="ARBA" id="ARBA00022801"/>
    </source>
</evidence>
<gene>
    <name evidence="3" type="ORF">METZ01_LOCUS514622</name>
</gene>
<dbReference type="InterPro" id="IPR014051">
    <property type="entry name" value="Phosphoesterase_HXTX"/>
</dbReference>
<accession>A0A383F056</accession>
<dbReference type="Pfam" id="PF02834">
    <property type="entry name" value="LigT_PEase"/>
    <property type="match status" value="2"/>
</dbReference>
<dbReference type="NCBIfam" id="TIGR02258">
    <property type="entry name" value="2_5_ligase"/>
    <property type="match status" value="1"/>
</dbReference>
<dbReference type="SUPFAM" id="SSF55144">
    <property type="entry name" value="LigT-like"/>
    <property type="match status" value="1"/>
</dbReference>
<reference evidence="3" key="1">
    <citation type="submission" date="2018-05" db="EMBL/GenBank/DDBJ databases">
        <authorList>
            <person name="Lanie J.A."/>
            <person name="Ng W.-L."/>
            <person name="Kazmierczak K.M."/>
            <person name="Andrzejewski T.M."/>
            <person name="Davidsen T.M."/>
            <person name="Wayne K.J."/>
            <person name="Tettelin H."/>
            <person name="Glass J.I."/>
            <person name="Rusch D."/>
            <person name="Podicherti R."/>
            <person name="Tsui H.-C.T."/>
            <person name="Winkler M.E."/>
        </authorList>
    </citation>
    <scope>NUCLEOTIDE SEQUENCE</scope>
</reference>
<dbReference type="GO" id="GO:0008664">
    <property type="term" value="F:RNA 2',3'-cyclic 3'-phosphodiesterase activity"/>
    <property type="evidence" value="ECO:0007669"/>
    <property type="project" value="InterPro"/>
</dbReference>
<feature type="non-terminal residue" evidence="3">
    <location>
        <position position="152"/>
    </location>
</feature>
<evidence type="ECO:0000313" key="3">
    <source>
        <dbReference type="EMBL" id="SVE61768.1"/>
    </source>
</evidence>
<dbReference type="AlphaFoldDB" id="A0A383F056"/>
<keyword evidence="1" id="KW-0378">Hydrolase</keyword>
<dbReference type="GO" id="GO:0004113">
    <property type="term" value="F:2',3'-cyclic-nucleotide 3'-phosphodiesterase activity"/>
    <property type="evidence" value="ECO:0007669"/>
    <property type="project" value="InterPro"/>
</dbReference>
<feature type="domain" description="Phosphoesterase HXTX" evidence="2">
    <location>
        <begin position="16"/>
        <end position="89"/>
    </location>
</feature>
<proteinExistence type="predicted"/>
<dbReference type="Gene3D" id="3.90.1140.10">
    <property type="entry name" value="Cyclic phosphodiesterase"/>
    <property type="match status" value="1"/>
</dbReference>
<name>A0A383F056_9ZZZZ</name>
<feature type="domain" description="Phosphoesterase HXTX" evidence="2">
    <location>
        <begin position="100"/>
        <end position="141"/>
    </location>
</feature>
<evidence type="ECO:0000259" key="2">
    <source>
        <dbReference type="Pfam" id="PF02834"/>
    </source>
</evidence>